<dbReference type="InterPro" id="IPR011249">
    <property type="entry name" value="Metalloenz_LuxS/M16"/>
</dbReference>
<dbReference type="InterPro" id="IPR007863">
    <property type="entry name" value="Peptidase_M16_C"/>
</dbReference>
<evidence type="ECO:0000313" key="5">
    <source>
        <dbReference type="EMBL" id="CBN75484.1"/>
    </source>
</evidence>
<dbReference type="EMBL" id="FN647801">
    <property type="protein sequence ID" value="CBN75484.1"/>
    <property type="molecule type" value="Genomic_DNA"/>
</dbReference>
<evidence type="ECO:0000256" key="1">
    <source>
        <dbReference type="ARBA" id="ARBA00002123"/>
    </source>
</evidence>
<dbReference type="Proteomes" id="UP000002630">
    <property type="component" value="Linkage Group LG34"/>
</dbReference>
<dbReference type="GO" id="GO:0046872">
    <property type="term" value="F:metal ion binding"/>
    <property type="evidence" value="ECO:0007669"/>
    <property type="project" value="InterPro"/>
</dbReference>
<dbReference type="STRING" id="2880.D8LCU2"/>
<dbReference type="InterPro" id="IPR050361">
    <property type="entry name" value="MPP/UQCRC_Complex"/>
</dbReference>
<organism evidence="5 6">
    <name type="scientific">Ectocarpus siliculosus</name>
    <name type="common">Brown alga</name>
    <name type="synonym">Conferva siliculosa</name>
    <dbReference type="NCBI Taxonomy" id="2880"/>
    <lineage>
        <taxon>Eukaryota</taxon>
        <taxon>Sar</taxon>
        <taxon>Stramenopiles</taxon>
        <taxon>Ochrophyta</taxon>
        <taxon>PX clade</taxon>
        <taxon>Phaeophyceae</taxon>
        <taxon>Ectocarpales</taxon>
        <taxon>Ectocarpaceae</taxon>
        <taxon>Ectocarpus</taxon>
    </lineage>
</organism>
<evidence type="ECO:0000259" key="3">
    <source>
        <dbReference type="Pfam" id="PF00675"/>
    </source>
</evidence>
<accession>D8LCU2</accession>
<dbReference type="AlphaFoldDB" id="D8LCU2"/>
<evidence type="ECO:0000259" key="4">
    <source>
        <dbReference type="Pfam" id="PF05193"/>
    </source>
</evidence>
<dbReference type="OrthoDB" id="6369905at2759"/>
<dbReference type="SUPFAM" id="SSF63411">
    <property type="entry name" value="LuxS/MPP-like metallohydrolase"/>
    <property type="match status" value="2"/>
</dbReference>
<proteinExistence type="inferred from homology"/>
<dbReference type="Gene3D" id="3.30.830.10">
    <property type="entry name" value="Metalloenzyme, LuxS/M16 peptidase-like"/>
    <property type="match status" value="2"/>
</dbReference>
<protein>
    <submittedName>
        <fullName evidence="5">Mitochondrial Processing Peptidase alpha subunit</fullName>
    </submittedName>
</protein>
<name>D8LCU2_ECTSI</name>
<dbReference type="PANTHER" id="PTHR11851">
    <property type="entry name" value="METALLOPROTEASE"/>
    <property type="match status" value="1"/>
</dbReference>
<reference evidence="5 6" key="1">
    <citation type="journal article" date="2010" name="Nature">
        <title>The Ectocarpus genome and the independent evolution of multicellularity in brown algae.</title>
        <authorList>
            <person name="Cock J.M."/>
            <person name="Sterck L."/>
            <person name="Rouze P."/>
            <person name="Scornet D."/>
            <person name="Allen A.E."/>
            <person name="Amoutzias G."/>
            <person name="Anthouard V."/>
            <person name="Artiguenave F."/>
            <person name="Aury J.M."/>
            <person name="Badger J.H."/>
            <person name="Beszteri B."/>
            <person name="Billiau K."/>
            <person name="Bonnet E."/>
            <person name="Bothwell J.H."/>
            <person name="Bowler C."/>
            <person name="Boyen C."/>
            <person name="Brownlee C."/>
            <person name="Carrano C.J."/>
            <person name="Charrier B."/>
            <person name="Cho G.Y."/>
            <person name="Coelho S.M."/>
            <person name="Collen J."/>
            <person name="Corre E."/>
            <person name="Da Silva C."/>
            <person name="Delage L."/>
            <person name="Delaroque N."/>
            <person name="Dittami S.M."/>
            <person name="Doulbeau S."/>
            <person name="Elias M."/>
            <person name="Farnham G."/>
            <person name="Gachon C.M."/>
            <person name="Gschloessl B."/>
            <person name="Heesch S."/>
            <person name="Jabbari K."/>
            <person name="Jubin C."/>
            <person name="Kawai H."/>
            <person name="Kimura K."/>
            <person name="Kloareg B."/>
            <person name="Kupper F.C."/>
            <person name="Lang D."/>
            <person name="Le Bail A."/>
            <person name="Leblanc C."/>
            <person name="Lerouge P."/>
            <person name="Lohr M."/>
            <person name="Lopez P.J."/>
            <person name="Martens C."/>
            <person name="Maumus F."/>
            <person name="Michel G."/>
            <person name="Miranda-Saavedra D."/>
            <person name="Morales J."/>
            <person name="Moreau H."/>
            <person name="Motomura T."/>
            <person name="Nagasato C."/>
            <person name="Napoli C.A."/>
            <person name="Nelson D.R."/>
            <person name="Nyvall-Collen P."/>
            <person name="Peters A.F."/>
            <person name="Pommier C."/>
            <person name="Potin P."/>
            <person name="Poulain J."/>
            <person name="Quesneville H."/>
            <person name="Read B."/>
            <person name="Rensing S.A."/>
            <person name="Ritter A."/>
            <person name="Rousvoal S."/>
            <person name="Samanta M."/>
            <person name="Samson G."/>
            <person name="Schroeder D.C."/>
            <person name="Segurens B."/>
            <person name="Strittmatter M."/>
            <person name="Tonon T."/>
            <person name="Tregear J.W."/>
            <person name="Valentin K."/>
            <person name="von Dassow P."/>
            <person name="Yamagishi T."/>
            <person name="Van de Peer Y."/>
            <person name="Wincker P."/>
        </authorList>
    </citation>
    <scope>NUCLEOTIDE SEQUENCE [LARGE SCALE GENOMIC DNA]</scope>
    <source>
        <strain evidence="6">Ec32 / CCAP1310/4</strain>
    </source>
</reference>
<comment type="similarity">
    <text evidence="2">Belongs to the peptidase M16 family.</text>
</comment>
<dbReference type="Pfam" id="PF00675">
    <property type="entry name" value="Peptidase_M16"/>
    <property type="match status" value="1"/>
</dbReference>
<gene>
    <name evidence="5" type="primary">MPP</name>
    <name evidence="5" type="ORF">Esi_0111_0016</name>
</gene>
<dbReference type="GO" id="GO:0005739">
    <property type="term" value="C:mitochondrion"/>
    <property type="evidence" value="ECO:0007669"/>
    <property type="project" value="TreeGrafter"/>
</dbReference>
<comment type="function">
    <text evidence="1">Substrate recognition and binding subunit of the essential mitochondrial processing protease (MPP), which cleaves the mitochondrial sequence off newly imported precursors proteins.</text>
</comment>
<evidence type="ECO:0000256" key="2">
    <source>
        <dbReference type="ARBA" id="ARBA00007261"/>
    </source>
</evidence>
<dbReference type="InParanoid" id="D8LCU2"/>
<dbReference type="Pfam" id="PF05193">
    <property type="entry name" value="Peptidase_M16_C"/>
    <property type="match status" value="1"/>
</dbReference>
<dbReference type="PANTHER" id="PTHR11851:SF49">
    <property type="entry name" value="MITOCHONDRIAL-PROCESSING PEPTIDASE SUBUNIT ALPHA"/>
    <property type="match status" value="1"/>
</dbReference>
<sequence length="451" mass="44894">MIRAVSGPVVAAARAAPLRAVVASKGMSSLVPLDEEYMGSPSTMPAAASAPVTKVSTLSNGAKVITRESGQLGATVGVVVGSGSRDESASQSGASLHLEGMAYKLTEARSSIRLMRQADVENVGGNLAASRGREKMVYVSECPPDSAGTVLSALAESVVSPKIVPWEISDASAKLSEIILQRHGESTAEQVDDALHAAAFGDAFSLGKPLTPGLSSLSADGLKEFRGARYKAPGITVIGVNVPHEDFKSQAEAALEAADSSAPAARSPAKYVGGELRVKSDVGSTSVSMAFAAPSGSDASAPAYEVLGALLGARAAAAAPSASGFSVSYTDAGLVGVTGTCPDGQAGALSQALASCFSGLATASNAEVASAIASAKVSRALKMEKPLYALLALADSASVGTDPAKAATALDGVTAAAVKKAAAAAIKSGMSMASVGNISEVPQKAEIVAML</sequence>
<dbReference type="EMBL" id="FN649759">
    <property type="protein sequence ID" value="CBN75484.1"/>
    <property type="molecule type" value="Genomic_DNA"/>
</dbReference>
<feature type="domain" description="Peptidase M16 C-terminal" evidence="4">
    <location>
        <begin position="216"/>
        <end position="372"/>
    </location>
</feature>
<evidence type="ECO:0000313" key="6">
    <source>
        <dbReference type="Proteomes" id="UP000002630"/>
    </source>
</evidence>
<dbReference type="InterPro" id="IPR011765">
    <property type="entry name" value="Pept_M16_N"/>
</dbReference>
<keyword evidence="6" id="KW-1185">Reference proteome</keyword>
<feature type="domain" description="Peptidase M16 N-terminal" evidence="3">
    <location>
        <begin position="64"/>
        <end position="201"/>
    </location>
</feature>